<dbReference type="InterPro" id="IPR027417">
    <property type="entry name" value="P-loop_NTPase"/>
</dbReference>
<dbReference type="NCBIfam" id="TIGR03185">
    <property type="entry name" value="DNA_S_dndD"/>
    <property type="match status" value="1"/>
</dbReference>
<dbReference type="Pfam" id="PF13476">
    <property type="entry name" value="AAA_23"/>
    <property type="match status" value="1"/>
</dbReference>
<organism evidence="3 4">
    <name type="scientific">Lacinutrix venerupis</name>
    <dbReference type="NCBI Taxonomy" id="1486034"/>
    <lineage>
        <taxon>Bacteria</taxon>
        <taxon>Pseudomonadati</taxon>
        <taxon>Bacteroidota</taxon>
        <taxon>Flavobacteriia</taxon>
        <taxon>Flavobacteriales</taxon>
        <taxon>Flavobacteriaceae</taxon>
        <taxon>Lacinutrix</taxon>
    </lineage>
</organism>
<feature type="coiled-coil region" evidence="1">
    <location>
        <begin position="230"/>
        <end position="312"/>
    </location>
</feature>
<dbReference type="SUPFAM" id="SSF52540">
    <property type="entry name" value="P-loop containing nucleoside triphosphate hydrolases"/>
    <property type="match status" value="1"/>
</dbReference>
<dbReference type="InterPro" id="IPR038729">
    <property type="entry name" value="Rad50/SbcC_AAA"/>
</dbReference>
<dbReference type="Gene3D" id="3.40.50.300">
    <property type="entry name" value="P-loop containing nucleotide triphosphate hydrolases"/>
    <property type="match status" value="2"/>
</dbReference>
<dbReference type="AlphaFoldDB" id="A0AAC9PWK8"/>
<proteinExistence type="predicted"/>
<sequence>MKLSEIKINNFRQYYKEVNIDLTTNSDENIILIGGRNGYGKTNFLISIVWCLYGRQIEKVDNNFKQEIKKEKNYDSFMFQSLNWTAKKENKDTFSVSLLISEIELPELKKLNSNSESVIITRKFNVSSMSEELMILDADSKMEIFDDEADKINFINDYIIPIDAAKFVFFDAEKISEIANLSIKEEGSFINDALGKILGLDAYDTLIEDIEFYINSLKKEGATKNLQEQIVDKEKAIELFNIDIEKLEEENAEKLKEIDDLKKSIRKYDIFISQHSKQGNSIFDRESISSEIEKLQAKRLELSEKFNELSEIIPLTILTGKLEEVSDHLEIQEKNELSQNSSKENSEKIENFIELLFNKPPEPDNSTMSFKDKNFYYEKAKNLGSELFSDNGDYQELEFEHDLNNSEKNIIKDAINLVNEQSKGLFETTIEEFNEVQIKLLELNKTLSKVDADQEDEYILEAISEKETAEYKRDISKEQIGGNKVKIKKLESDIVRLNQQLQTLVKKVDINEQNKLKIKESQKYIDVLNIFLEEQKKSHEKSLETTILNELNILMHKLNSEENNNRFIEDVKVVTLAKGQGMKITLLDQDDNEIRKESLSSGEKQIYISCLIKAILKESIQSLPIFIDTPLGRLDEEHRDSITKKYYPTLSEQVVLFSTNSEITPKRFKDISENISKSYLLFNDGANTNLKNGYFNTTSND</sequence>
<dbReference type="InterPro" id="IPR017599">
    <property type="entry name" value="DNA_S_DndD"/>
</dbReference>
<reference evidence="3 4" key="1">
    <citation type="submission" date="2017-01" db="EMBL/GenBank/DDBJ databases">
        <title>Complete genome of Lacinutrix venerupis DOK2-8 isolated from seawater in Dokdo.</title>
        <authorList>
            <person name="Chi W.-J."/>
            <person name="Kim J.H."/>
        </authorList>
    </citation>
    <scope>NUCLEOTIDE SEQUENCE [LARGE SCALE GENOMIC DNA]</scope>
    <source>
        <strain evidence="3 4">DOK2-8</strain>
    </source>
</reference>
<evidence type="ECO:0000259" key="2">
    <source>
        <dbReference type="Pfam" id="PF13476"/>
    </source>
</evidence>
<evidence type="ECO:0000313" key="3">
    <source>
        <dbReference type="EMBL" id="APX99979.1"/>
    </source>
</evidence>
<evidence type="ECO:0000313" key="4">
    <source>
        <dbReference type="Proteomes" id="UP000187506"/>
    </source>
</evidence>
<accession>A0AAC9PWK8</accession>
<dbReference type="EMBL" id="CP019352">
    <property type="protein sequence ID" value="APX99979.1"/>
    <property type="molecule type" value="Genomic_DNA"/>
</dbReference>
<keyword evidence="1" id="KW-0175">Coiled coil</keyword>
<keyword evidence="4" id="KW-1185">Reference proteome</keyword>
<dbReference type="GO" id="GO:0016887">
    <property type="term" value="F:ATP hydrolysis activity"/>
    <property type="evidence" value="ECO:0007669"/>
    <property type="project" value="InterPro"/>
</dbReference>
<dbReference type="RefSeq" id="WP_076732793.1">
    <property type="nucleotide sequence ID" value="NZ_CP019352.1"/>
</dbReference>
<dbReference type="GO" id="GO:0006302">
    <property type="term" value="P:double-strand break repair"/>
    <property type="evidence" value="ECO:0007669"/>
    <property type="project" value="InterPro"/>
</dbReference>
<name>A0AAC9PWK8_9FLAO</name>
<dbReference type="Proteomes" id="UP000187506">
    <property type="component" value="Chromosome"/>
</dbReference>
<protein>
    <submittedName>
        <fullName evidence="3">DNA sulfur modification protein DndD</fullName>
    </submittedName>
</protein>
<feature type="domain" description="Rad50/SbcC-type AAA" evidence="2">
    <location>
        <begin position="5"/>
        <end position="266"/>
    </location>
</feature>
<feature type="coiled-coil region" evidence="1">
    <location>
        <begin position="487"/>
        <end position="514"/>
    </location>
</feature>
<dbReference type="KEGG" id="lvn:BWR22_06535"/>
<gene>
    <name evidence="3" type="ORF">BWR22_06535</name>
</gene>
<evidence type="ECO:0000256" key="1">
    <source>
        <dbReference type="SAM" id="Coils"/>
    </source>
</evidence>